<dbReference type="InterPro" id="IPR010920">
    <property type="entry name" value="LSM_dom_sf"/>
</dbReference>
<gene>
    <name evidence="8" type="ORF">ACFFGH_17830</name>
</gene>
<dbReference type="Pfam" id="PF00924">
    <property type="entry name" value="MS_channel_2nd"/>
    <property type="match status" value="1"/>
</dbReference>
<accession>A0ABV6RRU6</accession>
<evidence type="ECO:0000313" key="9">
    <source>
        <dbReference type="Proteomes" id="UP001589896"/>
    </source>
</evidence>
<dbReference type="EMBL" id="JBHLTG010000004">
    <property type="protein sequence ID" value="MFC0679702.1"/>
    <property type="molecule type" value="Genomic_DNA"/>
</dbReference>
<name>A0ABV6RRU6_9GAMM</name>
<feature type="domain" description="Mechanosensitive ion channel MscS" evidence="7">
    <location>
        <begin position="211"/>
        <end position="277"/>
    </location>
</feature>
<evidence type="ECO:0000256" key="3">
    <source>
        <dbReference type="ARBA" id="ARBA00022989"/>
    </source>
</evidence>
<proteinExistence type="predicted"/>
<feature type="transmembrane region" description="Helical" evidence="6">
    <location>
        <begin position="162"/>
        <end position="183"/>
    </location>
</feature>
<feature type="region of interest" description="Disordered" evidence="5">
    <location>
        <begin position="378"/>
        <end position="423"/>
    </location>
</feature>
<dbReference type="RefSeq" id="WP_386670719.1">
    <property type="nucleotide sequence ID" value="NZ_JBHLTG010000004.1"/>
</dbReference>
<evidence type="ECO:0000256" key="5">
    <source>
        <dbReference type="SAM" id="MobiDB-lite"/>
    </source>
</evidence>
<keyword evidence="3 6" id="KW-1133">Transmembrane helix</keyword>
<evidence type="ECO:0000256" key="2">
    <source>
        <dbReference type="ARBA" id="ARBA00022692"/>
    </source>
</evidence>
<dbReference type="PANTHER" id="PTHR30566">
    <property type="entry name" value="YNAI-RELATED MECHANOSENSITIVE ION CHANNEL"/>
    <property type="match status" value="1"/>
</dbReference>
<feature type="transmembrane region" description="Helical" evidence="6">
    <location>
        <begin position="41"/>
        <end position="62"/>
    </location>
</feature>
<dbReference type="InterPro" id="IPR006685">
    <property type="entry name" value="MscS_channel_2nd"/>
</dbReference>
<comment type="caution">
    <text evidence="8">The sequence shown here is derived from an EMBL/GenBank/DDBJ whole genome shotgun (WGS) entry which is preliminary data.</text>
</comment>
<sequence length="423" mass="46714">MTDRFNRPLTTACLRPGAHHASPSSRNGCVRLNRWQELIAIAWPVLVALLLGYVVRAVLLAVARRAHARAADGMRTQIVEAIAVPAAVALPLLFLSIAVASTPLWLDWRRAIQHAFALLGMLCLVWLIVRVIGAVERVIVQRYPVDVENNLRARRVQTQARVLSRMTQVAVILVGLALALMTFPAIREIGATLLASAGIAGVVAGLAAKPVFGNLIAGLQIALTQPIRIDDVVIVEGQWGRVEEITSAFVVVRIWDERRMVVPLQWFIENPFQNWTRTSSQLLGDATLWLDYRTPMPEVRAELERICRTDPRWDGRVCVAQVTESDRTTIAVRLLVSARNSGDLFDLRCAVRERMIDYLNAQHPEALPRMRANVVRGSTRPDANEVRVHAAQRVSGSTAHRMGSPGAEDVDEADRAAGRPLPG</sequence>
<evidence type="ECO:0000259" key="7">
    <source>
        <dbReference type="Pfam" id="PF00924"/>
    </source>
</evidence>
<dbReference type="InterPro" id="IPR023408">
    <property type="entry name" value="MscS_beta-dom_sf"/>
</dbReference>
<dbReference type="PANTHER" id="PTHR30566:SF25">
    <property type="entry name" value="INNER MEMBRANE PROTEIN"/>
    <property type="match status" value="1"/>
</dbReference>
<keyword evidence="2 6" id="KW-0812">Transmembrane</keyword>
<evidence type="ECO:0000256" key="6">
    <source>
        <dbReference type="SAM" id="Phobius"/>
    </source>
</evidence>
<keyword evidence="4 6" id="KW-0472">Membrane</keyword>
<comment type="subcellular location">
    <subcellularLocation>
        <location evidence="1">Membrane</location>
    </subcellularLocation>
</comment>
<evidence type="ECO:0000256" key="1">
    <source>
        <dbReference type="ARBA" id="ARBA00004370"/>
    </source>
</evidence>
<evidence type="ECO:0000313" key="8">
    <source>
        <dbReference type="EMBL" id="MFC0679702.1"/>
    </source>
</evidence>
<dbReference type="Proteomes" id="UP001589896">
    <property type="component" value="Unassembled WGS sequence"/>
</dbReference>
<evidence type="ECO:0000256" key="4">
    <source>
        <dbReference type="ARBA" id="ARBA00023136"/>
    </source>
</evidence>
<dbReference type="Gene3D" id="1.10.287.1260">
    <property type="match status" value="1"/>
</dbReference>
<protein>
    <submittedName>
        <fullName evidence="8">Mechanosensitive ion channel family protein</fullName>
    </submittedName>
</protein>
<reference evidence="8 9" key="1">
    <citation type="submission" date="2024-09" db="EMBL/GenBank/DDBJ databases">
        <authorList>
            <person name="Sun Q."/>
            <person name="Mori K."/>
        </authorList>
    </citation>
    <scope>NUCLEOTIDE SEQUENCE [LARGE SCALE GENOMIC DNA]</scope>
    <source>
        <strain evidence="8 9">KCTC 23076</strain>
    </source>
</reference>
<dbReference type="SUPFAM" id="SSF50182">
    <property type="entry name" value="Sm-like ribonucleoproteins"/>
    <property type="match status" value="1"/>
</dbReference>
<dbReference type="Gene3D" id="2.30.30.60">
    <property type="match status" value="1"/>
</dbReference>
<organism evidence="8 9">
    <name type="scientific">Lysobacter korlensis</name>
    <dbReference type="NCBI Taxonomy" id="553636"/>
    <lineage>
        <taxon>Bacteria</taxon>
        <taxon>Pseudomonadati</taxon>
        <taxon>Pseudomonadota</taxon>
        <taxon>Gammaproteobacteria</taxon>
        <taxon>Lysobacterales</taxon>
        <taxon>Lysobacteraceae</taxon>
        <taxon>Lysobacter</taxon>
    </lineage>
</organism>
<feature type="transmembrane region" description="Helical" evidence="6">
    <location>
        <begin position="112"/>
        <end position="132"/>
    </location>
</feature>
<feature type="transmembrane region" description="Helical" evidence="6">
    <location>
        <begin position="82"/>
        <end position="106"/>
    </location>
</feature>
<keyword evidence="9" id="KW-1185">Reference proteome</keyword>